<feature type="region of interest" description="Disordered" evidence="1">
    <location>
        <begin position="133"/>
        <end position="167"/>
    </location>
</feature>
<dbReference type="OrthoDB" id="10494549at2759"/>
<sequence length="167" mass="18906">MSIILFDVKTQEEYKNSWTVWTLGWCFIFIVVLYMAVLPRQVDVRSNGNVAIKTCLLTFHIDDIARAYRGCNNVVDSLNWYDSLLRPCVKFATSLDKDGTVIIIRKHDKWDVVITPDDPEGFISAVETMLQKKENDGNEHSNPSVVTTEHDKPDLASTSSAASQPIR</sequence>
<dbReference type="AlphaFoldDB" id="A0A1E7FSD5"/>
<feature type="compositionally biased region" description="Polar residues" evidence="1">
    <location>
        <begin position="156"/>
        <end position="167"/>
    </location>
</feature>
<evidence type="ECO:0000256" key="2">
    <source>
        <dbReference type="SAM" id="Phobius"/>
    </source>
</evidence>
<accession>A0A1E7FSD5</accession>
<organism evidence="3 4">
    <name type="scientific">Fragilariopsis cylindrus CCMP1102</name>
    <dbReference type="NCBI Taxonomy" id="635003"/>
    <lineage>
        <taxon>Eukaryota</taxon>
        <taxon>Sar</taxon>
        <taxon>Stramenopiles</taxon>
        <taxon>Ochrophyta</taxon>
        <taxon>Bacillariophyta</taxon>
        <taxon>Bacillariophyceae</taxon>
        <taxon>Bacillariophycidae</taxon>
        <taxon>Bacillariales</taxon>
        <taxon>Bacillariaceae</taxon>
        <taxon>Fragilariopsis</taxon>
    </lineage>
</organism>
<evidence type="ECO:0000313" key="3">
    <source>
        <dbReference type="EMBL" id="OEU21048.1"/>
    </source>
</evidence>
<keyword evidence="2" id="KW-1133">Transmembrane helix</keyword>
<reference evidence="3 4" key="1">
    <citation type="submission" date="2016-09" db="EMBL/GenBank/DDBJ databases">
        <title>Extensive genetic diversity and differential bi-allelic expression allows diatom success in the polar Southern Ocean.</title>
        <authorList>
            <consortium name="DOE Joint Genome Institute"/>
            <person name="Mock T."/>
            <person name="Otillar R.P."/>
            <person name="Strauss J."/>
            <person name="Dupont C."/>
            <person name="Frickenhaus S."/>
            <person name="Maumus F."/>
            <person name="Mcmullan M."/>
            <person name="Sanges R."/>
            <person name="Schmutz J."/>
            <person name="Toseland A."/>
            <person name="Valas R."/>
            <person name="Veluchamy A."/>
            <person name="Ward B.J."/>
            <person name="Allen A."/>
            <person name="Barry K."/>
            <person name="Falciatore A."/>
            <person name="Ferrante M."/>
            <person name="Fortunato A.E."/>
            <person name="Gloeckner G."/>
            <person name="Gruber A."/>
            <person name="Hipkin R."/>
            <person name="Janech M."/>
            <person name="Kroth P."/>
            <person name="Leese F."/>
            <person name="Lindquist E."/>
            <person name="Lyon B.R."/>
            <person name="Martin J."/>
            <person name="Mayer C."/>
            <person name="Parker M."/>
            <person name="Quesneville H."/>
            <person name="Raymond J."/>
            <person name="Uhlig C."/>
            <person name="Valentin K.U."/>
            <person name="Worden A.Z."/>
            <person name="Armbrust E.V."/>
            <person name="Bowler C."/>
            <person name="Green B."/>
            <person name="Moulton V."/>
            <person name="Van Oosterhout C."/>
            <person name="Grigoriev I."/>
        </authorList>
    </citation>
    <scope>NUCLEOTIDE SEQUENCE [LARGE SCALE GENOMIC DNA]</scope>
    <source>
        <strain evidence="3 4">CCMP1102</strain>
    </source>
</reference>
<dbReference type="KEGG" id="fcy:FRACYDRAFT_234676"/>
<evidence type="ECO:0000313" key="4">
    <source>
        <dbReference type="Proteomes" id="UP000095751"/>
    </source>
</evidence>
<evidence type="ECO:0000256" key="1">
    <source>
        <dbReference type="SAM" id="MobiDB-lite"/>
    </source>
</evidence>
<keyword evidence="2" id="KW-0472">Membrane</keyword>
<dbReference type="Proteomes" id="UP000095751">
    <property type="component" value="Unassembled WGS sequence"/>
</dbReference>
<proteinExistence type="predicted"/>
<protein>
    <submittedName>
        <fullName evidence="3">Uncharacterized protein</fullName>
    </submittedName>
</protein>
<keyword evidence="2" id="KW-0812">Transmembrane</keyword>
<keyword evidence="4" id="KW-1185">Reference proteome</keyword>
<dbReference type="InParanoid" id="A0A1E7FSD5"/>
<gene>
    <name evidence="3" type="ORF">FRACYDRAFT_234676</name>
</gene>
<feature type="transmembrane region" description="Helical" evidence="2">
    <location>
        <begin position="20"/>
        <end position="38"/>
    </location>
</feature>
<name>A0A1E7FSD5_9STRA</name>
<dbReference type="EMBL" id="KV784354">
    <property type="protein sequence ID" value="OEU21048.1"/>
    <property type="molecule type" value="Genomic_DNA"/>
</dbReference>